<sequence length="165" mass="18360">MPGYCWPNKNIDYMTTAEFDTLKPSALLPHREPMLLVDKVLHTDFKNTITTETEIGEDMIFLKGHFPGYPLLPGVIIIEAMFQASGVLNRVATLERDGEATQKKKLGKAVKVKSATFYKEVLPGDKLVITSERIKNILNFSEYKAVATVNGEVVCKAEITLSISI</sequence>
<keyword evidence="1" id="KW-0456">Lyase</keyword>
<dbReference type="Gene3D" id="3.10.129.10">
    <property type="entry name" value="Hotdog Thioesterase"/>
    <property type="match status" value="1"/>
</dbReference>
<reference evidence="2 3" key="1">
    <citation type="submission" date="2018-08" db="EMBL/GenBank/DDBJ databases">
        <title>Chitinophaga sp. K20C18050901, a novel bacterium isolated from forest soil.</title>
        <authorList>
            <person name="Wang C."/>
        </authorList>
    </citation>
    <scope>NUCLEOTIDE SEQUENCE [LARGE SCALE GENOMIC DNA]</scope>
    <source>
        <strain evidence="2 3">K20C18050901</strain>
    </source>
</reference>
<dbReference type="GO" id="GO:0016829">
    <property type="term" value="F:lyase activity"/>
    <property type="evidence" value="ECO:0007669"/>
    <property type="project" value="UniProtKB-KW"/>
</dbReference>
<dbReference type="CDD" id="cd01288">
    <property type="entry name" value="FabZ"/>
    <property type="match status" value="1"/>
</dbReference>
<comment type="caution">
    <text evidence="2">The sequence shown here is derived from an EMBL/GenBank/DDBJ whole genome shotgun (WGS) entry which is preliminary data.</text>
</comment>
<dbReference type="PANTHER" id="PTHR30272:SF1">
    <property type="entry name" value="3-HYDROXYACYL-[ACYL-CARRIER-PROTEIN] DEHYDRATASE"/>
    <property type="match status" value="1"/>
</dbReference>
<dbReference type="InterPro" id="IPR029069">
    <property type="entry name" value="HotDog_dom_sf"/>
</dbReference>
<dbReference type="Proteomes" id="UP000261174">
    <property type="component" value="Unassembled WGS sequence"/>
</dbReference>
<evidence type="ECO:0000256" key="1">
    <source>
        <dbReference type="ARBA" id="ARBA00023239"/>
    </source>
</evidence>
<dbReference type="InterPro" id="IPR013114">
    <property type="entry name" value="FabA_FabZ"/>
</dbReference>
<dbReference type="EMBL" id="QTJV01000002">
    <property type="protein sequence ID" value="RFM35879.1"/>
    <property type="molecule type" value="Genomic_DNA"/>
</dbReference>
<dbReference type="Pfam" id="PF07977">
    <property type="entry name" value="FabA"/>
    <property type="match status" value="1"/>
</dbReference>
<name>A0A3E1P6R1_9BACT</name>
<accession>A0A3E1P6R1</accession>
<gene>
    <name evidence="2" type="ORF">DXN04_10965</name>
</gene>
<dbReference type="PANTHER" id="PTHR30272">
    <property type="entry name" value="3-HYDROXYACYL-[ACYL-CARRIER-PROTEIN] DEHYDRATASE"/>
    <property type="match status" value="1"/>
</dbReference>
<evidence type="ECO:0000313" key="2">
    <source>
        <dbReference type="EMBL" id="RFM35879.1"/>
    </source>
</evidence>
<dbReference type="AlphaFoldDB" id="A0A3E1P6R1"/>
<proteinExistence type="predicted"/>
<dbReference type="SUPFAM" id="SSF54637">
    <property type="entry name" value="Thioesterase/thiol ester dehydrase-isomerase"/>
    <property type="match status" value="1"/>
</dbReference>
<dbReference type="NCBIfam" id="NF000582">
    <property type="entry name" value="PRK00006.1"/>
    <property type="match status" value="1"/>
</dbReference>
<evidence type="ECO:0000313" key="3">
    <source>
        <dbReference type="Proteomes" id="UP000261174"/>
    </source>
</evidence>
<protein>
    <submittedName>
        <fullName evidence="2">Beta-hydroxyacyl-ACP dehydratase</fullName>
    </submittedName>
</protein>
<organism evidence="2 3">
    <name type="scientific">Chitinophaga silvisoli</name>
    <dbReference type="NCBI Taxonomy" id="2291814"/>
    <lineage>
        <taxon>Bacteria</taxon>
        <taxon>Pseudomonadati</taxon>
        <taxon>Bacteroidota</taxon>
        <taxon>Chitinophagia</taxon>
        <taxon>Chitinophagales</taxon>
        <taxon>Chitinophagaceae</taxon>
        <taxon>Chitinophaga</taxon>
    </lineage>
</organism>
<keyword evidence="3" id="KW-1185">Reference proteome</keyword>